<evidence type="ECO:0000256" key="1">
    <source>
        <dbReference type="SAM" id="MobiDB-lite"/>
    </source>
</evidence>
<dbReference type="OrthoDB" id="10367113at2759"/>
<comment type="caution">
    <text evidence="2">The sequence shown here is derived from an EMBL/GenBank/DDBJ whole genome shotgun (WGS) entry which is preliminary data.</text>
</comment>
<reference evidence="2 3" key="1">
    <citation type="submission" date="2017-12" db="EMBL/GenBank/DDBJ databases">
        <title>Comparative genomics of Botrytis spp.</title>
        <authorList>
            <person name="Valero-Jimenez C.A."/>
            <person name="Tapia P."/>
            <person name="Veloso J."/>
            <person name="Silva-Moreno E."/>
            <person name="Staats M."/>
            <person name="Valdes J.H."/>
            <person name="Van Kan J.A.L."/>
        </authorList>
    </citation>
    <scope>NUCLEOTIDE SEQUENCE [LARGE SCALE GENOMIC DNA]</scope>
    <source>
        <strain evidence="2 3">Bt9001</strain>
    </source>
</reference>
<accession>A0A4Z1EYA2</accession>
<protein>
    <submittedName>
        <fullName evidence="2">Uncharacterized protein</fullName>
    </submittedName>
</protein>
<gene>
    <name evidence="2" type="ORF">BTUL_0027g00190</name>
</gene>
<name>A0A4Z1EYA2_9HELO</name>
<evidence type="ECO:0000313" key="3">
    <source>
        <dbReference type="Proteomes" id="UP000297777"/>
    </source>
</evidence>
<sequence>MGTNPRYFSSQGRPSQLGNTSQQPPYMLLDRQLFGCILNHKEANTDVETDEPFNGYPNNGIAFKNEKRISVVDRSERKSLNSGPNNEDMITSQRIFSPVIFKDPELDLDMA</sequence>
<proteinExistence type="predicted"/>
<dbReference type="EMBL" id="PQXH01000027">
    <property type="protein sequence ID" value="TGO16490.1"/>
    <property type="molecule type" value="Genomic_DNA"/>
</dbReference>
<feature type="region of interest" description="Disordered" evidence="1">
    <location>
        <begin position="1"/>
        <end position="24"/>
    </location>
</feature>
<organism evidence="2 3">
    <name type="scientific">Botrytis tulipae</name>
    <dbReference type="NCBI Taxonomy" id="87230"/>
    <lineage>
        <taxon>Eukaryota</taxon>
        <taxon>Fungi</taxon>
        <taxon>Dikarya</taxon>
        <taxon>Ascomycota</taxon>
        <taxon>Pezizomycotina</taxon>
        <taxon>Leotiomycetes</taxon>
        <taxon>Helotiales</taxon>
        <taxon>Sclerotiniaceae</taxon>
        <taxon>Botrytis</taxon>
    </lineage>
</organism>
<keyword evidence="3" id="KW-1185">Reference proteome</keyword>
<evidence type="ECO:0000313" key="2">
    <source>
        <dbReference type="EMBL" id="TGO16490.1"/>
    </source>
</evidence>
<dbReference type="Proteomes" id="UP000297777">
    <property type="component" value="Unassembled WGS sequence"/>
</dbReference>
<dbReference type="AlphaFoldDB" id="A0A4Z1EYA2"/>